<feature type="binding site" evidence="3">
    <location>
        <begin position="185"/>
        <end position="186"/>
    </location>
    <ligand>
        <name>ATP</name>
        <dbReference type="ChEBI" id="CHEBI:30616"/>
    </ligand>
</feature>
<feature type="binding site" evidence="3">
    <location>
        <begin position="7"/>
        <end position="20"/>
    </location>
    <ligand>
        <name>ATP</name>
        <dbReference type="ChEBI" id="CHEBI:30616"/>
    </ligand>
</feature>
<sequence>MKSCGIVAEYNPFHNGHQYQLKEAKEKTQADVMIAVMSGSFLQRGEPAIVDKWRRATYALNNGADIVIELPVTASVQPADLFGEKAVQLLDAIGVSSLSFGTDETTNFPYERFAERYFNAIDNEDYADIFDDRRQSYPQQMMKLQQILFPTYDWSKSQPNHQLALSYAKANHQLTCPKKLVPIDRIGSHHHDGEISHQHFASGTALRKGLKLEKPTDVMPFIPNSVWEDLQHGPYHDWTLLWPYLKYRIETSTHEELRKIYQMVEGLEYKFKQEVSAAMGFDDFIQRIKSKRYTYTRLQRLCVYVLLNITKEEIVENNAHPYIRLLGMTKKGRLYLKEHKKEITLPIITNVTKREGLLLATEIKASRIYQLGLNRTETLDFYQRPRLIEGK</sequence>
<dbReference type="EC" id="6.3.4.-" evidence="3"/>
<comment type="similarity">
    <text evidence="3">Belongs to the TmcAL family.</text>
</comment>
<dbReference type="Proteomes" id="UP001179600">
    <property type="component" value="Chromosome"/>
</dbReference>
<dbReference type="AlphaFoldDB" id="A0AAE9XLN2"/>
<evidence type="ECO:0000313" key="5">
    <source>
        <dbReference type="Proteomes" id="UP001179600"/>
    </source>
</evidence>
<evidence type="ECO:0000313" key="4">
    <source>
        <dbReference type="EMBL" id="WCG22223.1"/>
    </source>
</evidence>
<evidence type="ECO:0000256" key="2">
    <source>
        <dbReference type="ARBA" id="ARBA00022694"/>
    </source>
</evidence>
<gene>
    <name evidence="3" type="primary">tmcAL</name>
    <name evidence="4" type="ORF">PML95_07415</name>
</gene>
<keyword evidence="3" id="KW-0963">Cytoplasm</keyword>
<dbReference type="EMBL" id="CP116507">
    <property type="protein sequence ID" value="WCG22223.1"/>
    <property type="molecule type" value="Genomic_DNA"/>
</dbReference>
<protein>
    <recommendedName>
        <fullName evidence="3">tRNA(Met) cytidine acetate ligase</fullName>
        <ecNumber evidence="3">6.3.4.-</ecNumber>
    </recommendedName>
</protein>
<keyword evidence="1 3" id="KW-0436">Ligase</keyword>
<keyword evidence="3" id="KW-0694">RNA-binding</keyword>
<dbReference type="GO" id="GO:0016879">
    <property type="term" value="F:ligase activity, forming carbon-nitrogen bonds"/>
    <property type="evidence" value="ECO:0007669"/>
    <property type="project" value="UniProtKB-UniRule"/>
</dbReference>
<accession>A0AAE9XLN2</accession>
<dbReference type="GO" id="GO:0005524">
    <property type="term" value="F:ATP binding"/>
    <property type="evidence" value="ECO:0007669"/>
    <property type="project" value="UniProtKB-KW"/>
</dbReference>
<feature type="binding site" evidence="3">
    <location>
        <position position="101"/>
    </location>
    <ligand>
        <name>ATP</name>
        <dbReference type="ChEBI" id="CHEBI:30616"/>
    </ligand>
</feature>
<comment type="function">
    <text evidence="3">Catalyzes the formation of N(4)-acetylcytidine (ac(4)C) at the wobble position of elongator tRNA(Met), using acetate and ATP as substrates. First activates an acetate ion to form acetyladenylate (Ac-AMP) and then transfers the acetyl group to tRNA to form ac(4)C34.</text>
</comment>
<keyword evidence="3" id="KW-0547">Nucleotide-binding</keyword>
<dbReference type="Pfam" id="PF05636">
    <property type="entry name" value="HIGH_NTase1"/>
    <property type="match status" value="1"/>
</dbReference>
<name>A0AAE9XLN2_9ENTE</name>
<dbReference type="PANTHER" id="PTHR37825">
    <property type="entry name" value="TRNA(MET) CYTIDINE ACETATE LIGASE"/>
    <property type="match status" value="1"/>
</dbReference>
<dbReference type="GO" id="GO:0006400">
    <property type="term" value="P:tRNA modification"/>
    <property type="evidence" value="ECO:0007669"/>
    <property type="project" value="UniProtKB-UniRule"/>
</dbReference>
<evidence type="ECO:0000256" key="1">
    <source>
        <dbReference type="ARBA" id="ARBA00022598"/>
    </source>
</evidence>
<comment type="subcellular location">
    <subcellularLocation>
        <location evidence="3">Cytoplasm</location>
    </subcellularLocation>
</comment>
<dbReference type="InterPro" id="IPR014729">
    <property type="entry name" value="Rossmann-like_a/b/a_fold"/>
</dbReference>
<dbReference type="GO" id="GO:0000049">
    <property type="term" value="F:tRNA binding"/>
    <property type="evidence" value="ECO:0007669"/>
    <property type="project" value="UniProtKB-KW"/>
</dbReference>
<feature type="binding site" evidence="3">
    <location>
        <position position="160"/>
    </location>
    <ligand>
        <name>ATP</name>
        <dbReference type="ChEBI" id="CHEBI:30616"/>
    </ligand>
</feature>
<dbReference type="RefSeq" id="WP_248856943.1">
    <property type="nucleotide sequence ID" value="NZ_CP097051.1"/>
</dbReference>
<dbReference type="InterPro" id="IPR008513">
    <property type="entry name" value="tRNA(Met)_cyd_acetate_ligase"/>
</dbReference>
<dbReference type="HAMAP" id="MF_01539">
    <property type="entry name" value="TmcAL"/>
    <property type="match status" value="1"/>
</dbReference>
<keyword evidence="3" id="KW-0067">ATP-binding</keyword>
<dbReference type="GO" id="GO:0005737">
    <property type="term" value="C:cytoplasm"/>
    <property type="evidence" value="ECO:0007669"/>
    <property type="project" value="UniProtKB-SubCell"/>
</dbReference>
<dbReference type="NCBIfam" id="NF010191">
    <property type="entry name" value="PRK13670.1"/>
    <property type="match status" value="1"/>
</dbReference>
<keyword evidence="3" id="KW-0820">tRNA-binding</keyword>
<organism evidence="4 5">
    <name type="scientific">Vagococcus lutrae</name>
    <dbReference type="NCBI Taxonomy" id="81947"/>
    <lineage>
        <taxon>Bacteria</taxon>
        <taxon>Bacillati</taxon>
        <taxon>Bacillota</taxon>
        <taxon>Bacilli</taxon>
        <taxon>Lactobacillales</taxon>
        <taxon>Enterococcaceae</taxon>
        <taxon>Vagococcus</taxon>
    </lineage>
</organism>
<proteinExistence type="inferred from homology"/>
<comment type="catalytic activity">
    <reaction evidence="3">
        <text>cytidine(34) in elongator tRNA(Met) + acetate + ATP = N(4)-acetylcytidine(34) in elongator tRNA(Met) + AMP + diphosphate</text>
        <dbReference type="Rhea" id="RHEA:58144"/>
        <dbReference type="Rhea" id="RHEA-COMP:10693"/>
        <dbReference type="Rhea" id="RHEA-COMP:10694"/>
        <dbReference type="ChEBI" id="CHEBI:30089"/>
        <dbReference type="ChEBI" id="CHEBI:30616"/>
        <dbReference type="ChEBI" id="CHEBI:33019"/>
        <dbReference type="ChEBI" id="CHEBI:74900"/>
        <dbReference type="ChEBI" id="CHEBI:82748"/>
        <dbReference type="ChEBI" id="CHEBI:456215"/>
    </reaction>
</comment>
<dbReference type="SUPFAM" id="SSF52374">
    <property type="entry name" value="Nucleotidylyl transferase"/>
    <property type="match status" value="1"/>
</dbReference>
<evidence type="ECO:0000256" key="3">
    <source>
        <dbReference type="HAMAP-Rule" id="MF_01539"/>
    </source>
</evidence>
<keyword evidence="2 3" id="KW-0819">tRNA processing</keyword>
<dbReference type="Gene3D" id="3.40.50.620">
    <property type="entry name" value="HUPs"/>
    <property type="match status" value="1"/>
</dbReference>
<dbReference type="PANTHER" id="PTHR37825:SF1">
    <property type="entry name" value="TRNA(MET) CYTIDINE ACETATE LIGASE"/>
    <property type="match status" value="1"/>
</dbReference>
<reference evidence="4" key="1">
    <citation type="submission" date="2023-01" db="EMBL/GenBank/DDBJ databases">
        <title>Oxazolidinone resistance genes in florfenicol resistant enterococci from beef cattle and veal calves at slaughter.</title>
        <authorList>
            <person name="Biggel M."/>
        </authorList>
    </citation>
    <scope>NUCLEOTIDE SEQUENCE</scope>
    <source>
        <strain evidence="4">K204-1</strain>
    </source>
</reference>